<sequence>MRNISGHVVVGYDGSQPAERAVERAASEATLRNTGLDVLCGWPWAVHAPPTQWLGIGSALDASLAHRDETRAALDRVVEHVRERHPGLPVTATLTDKAAAPTLIDASRDAALTVVGTRGHGGFAGLLLGSVSLRVAAHCEGPLMVVPVGAEPSGERRNGVLVGVKTDVDGVAVRFAFEEARLRAAPLSALHAWLYPPIPRGLRMPPSENDIWEAEKYRKAAEGVAQFAVSPFREEYADVKVSTDHTCADPAATLVAASRDVDLVVLAMHRPAHRLSLQLGPVTHALLHHARCPVVLVPMPEPSSS</sequence>
<evidence type="ECO:0000256" key="1">
    <source>
        <dbReference type="ARBA" id="ARBA00008791"/>
    </source>
</evidence>
<gene>
    <name evidence="5" type="ORF">NMN56_026735</name>
</gene>
<organism evidence="5 6">
    <name type="scientific">Streptomyces iconiensis</name>
    <dbReference type="NCBI Taxonomy" id="1384038"/>
    <lineage>
        <taxon>Bacteria</taxon>
        <taxon>Bacillati</taxon>
        <taxon>Actinomycetota</taxon>
        <taxon>Actinomycetes</taxon>
        <taxon>Kitasatosporales</taxon>
        <taxon>Streptomycetaceae</taxon>
        <taxon>Streptomyces</taxon>
    </lineage>
</organism>
<comment type="caution">
    <text evidence="5">The sequence shown here is derived from an EMBL/GenBank/DDBJ whole genome shotgun (WGS) entry which is preliminary data.</text>
</comment>
<dbReference type="EMBL" id="JANCPR020000029">
    <property type="protein sequence ID" value="MDJ1135487.1"/>
    <property type="molecule type" value="Genomic_DNA"/>
</dbReference>
<evidence type="ECO:0000256" key="3">
    <source>
        <dbReference type="ARBA" id="ARBA00022840"/>
    </source>
</evidence>
<evidence type="ECO:0000256" key="2">
    <source>
        <dbReference type="ARBA" id="ARBA00022741"/>
    </source>
</evidence>
<feature type="domain" description="UspA" evidence="4">
    <location>
        <begin position="7"/>
        <end position="147"/>
    </location>
</feature>
<dbReference type="PRINTS" id="PR01438">
    <property type="entry name" value="UNVRSLSTRESS"/>
</dbReference>
<dbReference type="PANTHER" id="PTHR46268">
    <property type="entry name" value="STRESS RESPONSE PROTEIN NHAX"/>
    <property type="match status" value="1"/>
</dbReference>
<dbReference type="Pfam" id="PF00582">
    <property type="entry name" value="Usp"/>
    <property type="match status" value="2"/>
</dbReference>
<evidence type="ECO:0000259" key="4">
    <source>
        <dbReference type="Pfam" id="PF00582"/>
    </source>
</evidence>
<dbReference type="InterPro" id="IPR006016">
    <property type="entry name" value="UspA"/>
</dbReference>
<keyword evidence="6" id="KW-1185">Reference proteome</keyword>
<feature type="domain" description="UspA" evidence="4">
    <location>
        <begin position="160"/>
        <end position="298"/>
    </location>
</feature>
<name>A0ABT7A2D9_9ACTN</name>
<dbReference type="Proteomes" id="UP001214441">
    <property type="component" value="Unassembled WGS sequence"/>
</dbReference>
<reference evidence="5 6" key="1">
    <citation type="submission" date="2023-05" db="EMBL/GenBank/DDBJ databases">
        <title>Streptantibioticus silvisoli sp. nov., acidotolerant actinomycetes 1 from pine litter.</title>
        <authorList>
            <person name="Swiecimska M."/>
            <person name="Golinska P."/>
            <person name="Sangal V."/>
            <person name="Wachnowicz B."/>
            <person name="Goodfellow M."/>
        </authorList>
    </citation>
    <scope>NUCLEOTIDE SEQUENCE [LARGE SCALE GENOMIC DNA]</scope>
    <source>
        <strain evidence="5 6">DSM 42109</strain>
    </source>
</reference>
<dbReference type="Gene3D" id="3.40.50.620">
    <property type="entry name" value="HUPs"/>
    <property type="match status" value="2"/>
</dbReference>
<accession>A0ABT7A2D9</accession>
<keyword evidence="2" id="KW-0547">Nucleotide-binding</keyword>
<comment type="similarity">
    <text evidence="1">Belongs to the universal stress protein A family.</text>
</comment>
<evidence type="ECO:0000313" key="5">
    <source>
        <dbReference type="EMBL" id="MDJ1135487.1"/>
    </source>
</evidence>
<protein>
    <submittedName>
        <fullName evidence="5">Universal stress protein</fullName>
    </submittedName>
</protein>
<dbReference type="InterPro" id="IPR006015">
    <property type="entry name" value="Universal_stress_UspA"/>
</dbReference>
<dbReference type="SUPFAM" id="SSF52402">
    <property type="entry name" value="Adenine nucleotide alpha hydrolases-like"/>
    <property type="match status" value="2"/>
</dbReference>
<dbReference type="PANTHER" id="PTHR46268:SF27">
    <property type="entry name" value="UNIVERSAL STRESS PROTEIN RV2623"/>
    <property type="match status" value="1"/>
</dbReference>
<dbReference type="RefSeq" id="WP_274043214.1">
    <property type="nucleotide sequence ID" value="NZ_JANCPR020000029.1"/>
</dbReference>
<proteinExistence type="inferred from homology"/>
<dbReference type="InterPro" id="IPR014729">
    <property type="entry name" value="Rossmann-like_a/b/a_fold"/>
</dbReference>
<evidence type="ECO:0000313" key="6">
    <source>
        <dbReference type="Proteomes" id="UP001214441"/>
    </source>
</evidence>
<keyword evidence="3" id="KW-0067">ATP-binding</keyword>